<gene>
    <name evidence="7" type="ORF">LLUT_LOCUS17129</name>
</gene>
<dbReference type="EMBL" id="CAXHTB010000012">
    <property type="protein sequence ID" value="CAL0316069.1"/>
    <property type="molecule type" value="Genomic_DNA"/>
</dbReference>
<evidence type="ECO:0000313" key="8">
    <source>
        <dbReference type="Proteomes" id="UP001497480"/>
    </source>
</evidence>
<feature type="transmembrane region" description="Helical" evidence="6">
    <location>
        <begin position="104"/>
        <end position="124"/>
    </location>
</feature>
<reference evidence="7 8" key="1">
    <citation type="submission" date="2024-03" db="EMBL/GenBank/DDBJ databases">
        <authorList>
            <person name="Martinez-Hernandez J."/>
        </authorList>
    </citation>
    <scope>NUCLEOTIDE SEQUENCE [LARGE SCALE GENOMIC DNA]</scope>
</reference>
<organism evidence="7 8">
    <name type="scientific">Lupinus luteus</name>
    <name type="common">European yellow lupine</name>
    <dbReference type="NCBI Taxonomy" id="3873"/>
    <lineage>
        <taxon>Eukaryota</taxon>
        <taxon>Viridiplantae</taxon>
        <taxon>Streptophyta</taxon>
        <taxon>Embryophyta</taxon>
        <taxon>Tracheophyta</taxon>
        <taxon>Spermatophyta</taxon>
        <taxon>Magnoliopsida</taxon>
        <taxon>eudicotyledons</taxon>
        <taxon>Gunneridae</taxon>
        <taxon>Pentapetalae</taxon>
        <taxon>rosids</taxon>
        <taxon>fabids</taxon>
        <taxon>Fabales</taxon>
        <taxon>Fabaceae</taxon>
        <taxon>Papilionoideae</taxon>
        <taxon>50 kb inversion clade</taxon>
        <taxon>genistoids sensu lato</taxon>
        <taxon>core genistoids</taxon>
        <taxon>Genisteae</taxon>
        <taxon>Lupinus</taxon>
    </lineage>
</organism>
<evidence type="ECO:0000256" key="4">
    <source>
        <dbReference type="ARBA" id="ARBA00022989"/>
    </source>
</evidence>
<keyword evidence="8" id="KW-1185">Reference proteome</keyword>
<evidence type="ECO:0000256" key="5">
    <source>
        <dbReference type="ARBA" id="ARBA00023136"/>
    </source>
</evidence>
<proteinExistence type="inferred from homology"/>
<feature type="transmembrane region" description="Helical" evidence="6">
    <location>
        <begin position="172"/>
        <end position="190"/>
    </location>
</feature>
<dbReference type="Pfam" id="PF00860">
    <property type="entry name" value="Xan_ur_permease"/>
    <property type="match status" value="1"/>
</dbReference>
<dbReference type="GO" id="GO:0016020">
    <property type="term" value="C:membrane"/>
    <property type="evidence" value="ECO:0007669"/>
    <property type="project" value="UniProtKB-SubCell"/>
</dbReference>
<evidence type="ECO:0000313" key="7">
    <source>
        <dbReference type="EMBL" id="CAL0316069.1"/>
    </source>
</evidence>
<dbReference type="PANTHER" id="PTHR11119">
    <property type="entry name" value="XANTHINE-URACIL / VITAMIN C PERMEASE FAMILY MEMBER"/>
    <property type="match status" value="1"/>
</dbReference>
<feature type="transmembrane region" description="Helical" evidence="6">
    <location>
        <begin position="136"/>
        <end position="152"/>
    </location>
</feature>
<comment type="subcellular location">
    <subcellularLocation>
        <location evidence="1">Membrane</location>
        <topology evidence="1">Multi-pass membrane protein</topology>
    </subcellularLocation>
</comment>
<keyword evidence="4 6" id="KW-1133">Transmembrane helix</keyword>
<name>A0AAV1X2Y7_LUPLU</name>
<protein>
    <submittedName>
        <fullName evidence="7">Uncharacterized protein</fullName>
    </submittedName>
</protein>
<evidence type="ECO:0000256" key="6">
    <source>
        <dbReference type="SAM" id="Phobius"/>
    </source>
</evidence>
<evidence type="ECO:0000256" key="3">
    <source>
        <dbReference type="ARBA" id="ARBA00022692"/>
    </source>
</evidence>
<comment type="caution">
    <text evidence="7">The sequence shown here is derived from an EMBL/GenBank/DDBJ whole genome shotgun (WGS) entry which is preliminary data.</text>
</comment>
<dbReference type="AlphaFoldDB" id="A0AAV1X2Y7"/>
<dbReference type="Proteomes" id="UP001497480">
    <property type="component" value="Unassembled WGS sequence"/>
</dbReference>
<feature type="transmembrane region" description="Helical" evidence="6">
    <location>
        <begin position="76"/>
        <end position="98"/>
    </location>
</feature>
<evidence type="ECO:0000256" key="1">
    <source>
        <dbReference type="ARBA" id="ARBA00004141"/>
    </source>
</evidence>
<evidence type="ECO:0000256" key="2">
    <source>
        <dbReference type="ARBA" id="ARBA00008821"/>
    </source>
</evidence>
<dbReference type="InterPro" id="IPR006043">
    <property type="entry name" value="NCS2"/>
</dbReference>
<comment type="similarity">
    <text evidence="2">Belongs to the nucleobase:cation symporter-2 (NCS2) (TC 2.A.40) family.</text>
</comment>
<sequence>MIAASFVSLFESTGTFYAAARYGSATPVPPSIISRGSGWVGVATFLNGMFGSVTGSTASVENAGLLALTRVGSRRVIQISAGFMILFSVLGKFGALFASVPLPIIAALYCVFFGYVSSAGLGFLQFCNLNNFRTKFVLGFSFFLGISIPQYFSEYYHVKHASTNPRWLNDMVTVFCMSHTTVAALVAFILDLTLSREDNAAASNDSGLQWWEKFTLYNADVRNSEFYALPCRLNELFPAL</sequence>
<accession>A0AAV1X2Y7</accession>
<keyword evidence="5 6" id="KW-0472">Membrane</keyword>
<dbReference type="GO" id="GO:0022857">
    <property type="term" value="F:transmembrane transporter activity"/>
    <property type="evidence" value="ECO:0007669"/>
    <property type="project" value="InterPro"/>
</dbReference>
<keyword evidence="3 6" id="KW-0812">Transmembrane</keyword>